<feature type="compositionally biased region" description="Low complexity" evidence="1">
    <location>
        <begin position="102"/>
        <end position="112"/>
    </location>
</feature>
<organism evidence="3 4">
    <name type="scientific">Streptomyces nigrescens</name>
    <dbReference type="NCBI Taxonomy" id="1920"/>
    <lineage>
        <taxon>Bacteria</taxon>
        <taxon>Bacillati</taxon>
        <taxon>Actinomycetota</taxon>
        <taxon>Actinomycetes</taxon>
        <taxon>Kitasatosporales</taxon>
        <taxon>Streptomycetaceae</taxon>
        <taxon>Streptomyces</taxon>
    </lineage>
</organism>
<protein>
    <recommendedName>
        <fullName evidence="5">XRE family transcriptional regulator</fullName>
    </recommendedName>
</protein>
<gene>
    <name evidence="3" type="ORF">Sliba_46220</name>
</gene>
<dbReference type="AlphaFoldDB" id="A0A640TKQ5"/>
<comment type="caution">
    <text evidence="3">The sequence shown here is derived from an EMBL/GenBank/DDBJ whole genome shotgun (WGS) entry which is preliminary data.</text>
</comment>
<evidence type="ECO:0000313" key="4">
    <source>
        <dbReference type="Proteomes" id="UP000429552"/>
    </source>
</evidence>
<proteinExistence type="predicted"/>
<keyword evidence="2" id="KW-0472">Membrane</keyword>
<feature type="region of interest" description="Disordered" evidence="1">
    <location>
        <begin position="102"/>
        <end position="136"/>
    </location>
</feature>
<dbReference type="CDD" id="cd00161">
    <property type="entry name" value="beta-trefoil_Ricin-like"/>
    <property type="match status" value="1"/>
</dbReference>
<dbReference type="Proteomes" id="UP000429552">
    <property type="component" value="Unassembled WGS sequence"/>
</dbReference>
<evidence type="ECO:0008006" key="5">
    <source>
        <dbReference type="Google" id="ProtNLM"/>
    </source>
</evidence>
<dbReference type="Gene3D" id="2.80.10.50">
    <property type="match status" value="1"/>
</dbReference>
<dbReference type="Pfam" id="PF13560">
    <property type="entry name" value="HTH_31"/>
    <property type="match status" value="1"/>
</dbReference>
<feature type="transmembrane region" description="Helical" evidence="2">
    <location>
        <begin position="146"/>
        <end position="166"/>
    </location>
</feature>
<evidence type="ECO:0000313" key="3">
    <source>
        <dbReference type="EMBL" id="GFE24169.1"/>
    </source>
</evidence>
<sequence length="336" mass="34954">MARMRSTGGSGGLCPAAAGDAVALVELMQQLKEQSGLTYRQLEQRAAERGEVLARSTLADVLRRRTLPRAELLAVFLRACGCAEDEVAAWLAARQGIEERAAAGAGESSDAGEPPDVGARPDGGESAGGAAVPDAARRSPYRSRRVLLSGAAALVALLLAVGIPLMTGDAAAPPEAAAKASLPTGEVRIRPLRTPGLCLTDGRVLRERRYRTVAMQRPCAEAVPPQTHLTAAGAGRHRIQWTHRDHGKGCLVLLRESGLEGLLEPWDGCRAGGPAQLFRVEPAGGRTGAGGTAYRLRLSGEGAERCVTLGGDEPGATALARPCTGKDDQKFLIGPG</sequence>
<reference evidence="3 4" key="1">
    <citation type="submission" date="2019-12" db="EMBL/GenBank/DDBJ databases">
        <title>Whole genome shotgun sequence of Streptomyces libani subsp. libani NBRC 13452.</title>
        <authorList>
            <person name="Ichikawa N."/>
            <person name="Kimura A."/>
            <person name="Kitahashi Y."/>
            <person name="Komaki H."/>
            <person name="Tamura T."/>
        </authorList>
    </citation>
    <scope>NUCLEOTIDE SEQUENCE [LARGE SCALE GENOMIC DNA]</scope>
    <source>
        <strain evidence="3 4">NBRC 13452</strain>
    </source>
</reference>
<accession>A0A640TKQ5</accession>
<name>A0A640TKQ5_STRNI</name>
<evidence type="ECO:0000256" key="2">
    <source>
        <dbReference type="SAM" id="Phobius"/>
    </source>
</evidence>
<keyword evidence="2" id="KW-0812">Transmembrane</keyword>
<evidence type="ECO:0000256" key="1">
    <source>
        <dbReference type="SAM" id="MobiDB-lite"/>
    </source>
</evidence>
<dbReference type="EMBL" id="BLIP01000001">
    <property type="protein sequence ID" value="GFE24169.1"/>
    <property type="molecule type" value="Genomic_DNA"/>
</dbReference>
<keyword evidence="2" id="KW-1133">Transmembrane helix</keyword>